<dbReference type="Proteomes" id="UP000032180">
    <property type="component" value="Chromosome 1"/>
</dbReference>
<feature type="compositionally biased region" description="Basic and acidic residues" evidence="1">
    <location>
        <begin position="32"/>
        <end position="56"/>
    </location>
</feature>
<dbReference type="eggNOG" id="ENOG502R1ND">
    <property type="taxonomic scope" value="Eukaryota"/>
</dbReference>
<proteinExistence type="predicted"/>
<dbReference type="PANTHER" id="PTHR33889:SF7">
    <property type="entry name" value="OS04G0681850 PROTEIN"/>
    <property type="match status" value="1"/>
</dbReference>
<feature type="region of interest" description="Disordered" evidence="1">
    <location>
        <begin position="9"/>
        <end position="65"/>
    </location>
</feature>
<reference evidence="2 3" key="1">
    <citation type="submission" date="2012-08" db="EMBL/GenBank/DDBJ databases">
        <title>Oryza genome evolution.</title>
        <authorList>
            <person name="Wing R.A."/>
        </authorList>
    </citation>
    <scope>NUCLEOTIDE SEQUENCE</scope>
</reference>
<accession>A0A0D9V019</accession>
<evidence type="ECO:0000256" key="1">
    <source>
        <dbReference type="SAM" id="MobiDB-lite"/>
    </source>
</evidence>
<reference evidence="2" key="3">
    <citation type="submission" date="2015-04" db="UniProtKB">
        <authorList>
            <consortium name="EnsemblPlants"/>
        </authorList>
    </citation>
    <scope>IDENTIFICATION</scope>
</reference>
<name>A0A0D9V019_9ORYZ</name>
<organism evidence="2 3">
    <name type="scientific">Leersia perrieri</name>
    <dbReference type="NCBI Taxonomy" id="77586"/>
    <lineage>
        <taxon>Eukaryota</taxon>
        <taxon>Viridiplantae</taxon>
        <taxon>Streptophyta</taxon>
        <taxon>Embryophyta</taxon>
        <taxon>Tracheophyta</taxon>
        <taxon>Spermatophyta</taxon>
        <taxon>Magnoliopsida</taxon>
        <taxon>Liliopsida</taxon>
        <taxon>Poales</taxon>
        <taxon>Poaceae</taxon>
        <taxon>BOP clade</taxon>
        <taxon>Oryzoideae</taxon>
        <taxon>Oryzeae</taxon>
        <taxon>Oryzinae</taxon>
        <taxon>Leersia</taxon>
    </lineage>
</organism>
<evidence type="ECO:0000313" key="2">
    <source>
        <dbReference type="EnsemblPlants" id="LPERR01G11570.1"/>
    </source>
</evidence>
<dbReference type="AlphaFoldDB" id="A0A0D9V019"/>
<sequence>MVVIAFDLNEAPPPELDLNEPIDLSSIDDWEGPAHELDTHMTRDDGDKGRDKKEIAGGEQDEAGLEAEVQDGDKQLEGGLRSQEQGLNLVVNVKRRRYYSDELKIAIYLELLAKTDPPVLHHGVSKQSCAASQRVWQNGQEKGGIDGVVNKLSKNVGRKRLEIDLEAIKHARLMEHTTLRNLAEALGVKKSTLHKRLMEEKIHRRTND</sequence>
<reference evidence="3" key="2">
    <citation type="submission" date="2013-12" db="EMBL/GenBank/DDBJ databases">
        <authorList>
            <person name="Yu Y."/>
            <person name="Lee S."/>
            <person name="de Baynast K."/>
            <person name="Wissotski M."/>
            <person name="Liu L."/>
            <person name="Talag J."/>
            <person name="Goicoechea J."/>
            <person name="Angelova A."/>
            <person name="Jetty R."/>
            <person name="Kudrna D."/>
            <person name="Golser W."/>
            <person name="Rivera L."/>
            <person name="Zhang J."/>
            <person name="Wing R."/>
        </authorList>
    </citation>
    <scope>NUCLEOTIDE SEQUENCE</scope>
</reference>
<evidence type="ECO:0000313" key="3">
    <source>
        <dbReference type="Proteomes" id="UP000032180"/>
    </source>
</evidence>
<keyword evidence="3" id="KW-1185">Reference proteome</keyword>
<dbReference type="HOGENOM" id="CLU_116940_0_0_1"/>
<dbReference type="PANTHER" id="PTHR33889">
    <property type="entry name" value="OS04G0681850 PROTEIN"/>
    <property type="match status" value="1"/>
</dbReference>
<dbReference type="Gramene" id="LPERR01G11570.1">
    <property type="protein sequence ID" value="LPERR01G11570.1"/>
    <property type="gene ID" value="LPERR01G11570"/>
</dbReference>
<dbReference type="EnsemblPlants" id="LPERR01G11570.1">
    <property type="protein sequence ID" value="LPERR01G11570.1"/>
    <property type="gene ID" value="LPERR01G11570"/>
</dbReference>
<protein>
    <submittedName>
        <fullName evidence="2">Uncharacterized protein</fullName>
    </submittedName>
</protein>